<protein>
    <recommendedName>
        <fullName evidence="4">Rootletin-like coiled-coil domain-containing protein</fullName>
    </recommendedName>
</protein>
<dbReference type="PANTHER" id="PTHR23159:SF47">
    <property type="entry name" value="TRICHOHYALIN"/>
    <property type="match status" value="1"/>
</dbReference>
<feature type="coiled-coil region" evidence="2">
    <location>
        <begin position="406"/>
        <end position="433"/>
    </location>
</feature>
<feature type="region of interest" description="Disordered" evidence="3">
    <location>
        <begin position="711"/>
        <end position="735"/>
    </location>
</feature>
<feature type="region of interest" description="Disordered" evidence="3">
    <location>
        <begin position="955"/>
        <end position="999"/>
    </location>
</feature>
<sequence>MESRVLICWQQQKVELEQEVCRLQEELAESRAEREELESRNRALNDRLCRTMSPSLGISLREEEEQRRWKRKLREGREREARQALLIHRLQKKVIDYRDRCQSLDLQLQEEHTKLFASEQRVRDEHSASLESALIRLEEEQQRSVSLADTNVLLREQLSQSEQANQILREDLQKLTADWTRAVEEAEQKEADWQREKECGRGRVGQQQARFLAVWRSVVDLRRLCHSVKTAADRDLWQLRAEFSRLSSSLLFSCDSVCSSLRTSAPHNKPCGLPHPSSKHVLPSPDSSPPPLSSSILGVFTMAEIKEEEEQRMEVKLLCDSEVHQRLEVLTTSLQEDMEKEMDRLRDTERTLQAVAQAVVRLSRVLSSSGWTLAVPSDSVLSLDLSSLLSVLSQTESVLQCRHKELQGAELSVRRLREENTSLQLHLKQLEDQNQHMDVYTQQELAHTLDTLNRGNEVSTSLRLQVKEVQNREEEVKRENKRLRKERDLLEDRNQELETETHRRVEAELLENVQLSERETHQKMEVLRLKAVLEREQLDRQSAEGEALDVRVALEKCREEVLHLSSSETLLRQEVENGRNALEKMSVLNSSLVSDKRNLNQQLLQLEVELSDSQSQLRSVRSEVIAVQTDANALRRDCSRLRTQTEVDADDIRRLKERLAELERGVEEKENQLFSLEEWQTSGQRLEEISSRHALVCEELKEVQQQLMNAKEEVKRRDQQHEEQQKESRMLQEEQDNLRKCREQLEEELQELRSLSVSHHLQLQQQQQHTQVAVAQVQLLKDQIAAEASARMEAQARIHQLLLQNRDLLQHLALLVQQLKQMEARSITTAQAEQLQETRANKHDGQQSLCSSVPMSVKPISLNLKTTYNQTQDQLTTSARAWPLQISLLSPAQVDCAESYLNLLNLENSSKPAASLTEMDPVIRANGTVDNTEICDGEIVQFTLRNSTIMDEKCKQIIPKLDPPPPSTNRKRASRTFSPGSEVTAAPIPANEAAPSRSSSLFFPDFTPSSLSYNDFHSLSNGESSSSSSSEDSGVRSETKSLLSPRRDDDDLFGDRGTFLTASSSCASPLDERGGAVLSSSETTSVEPNATDSRTDNCDSLLPFSSPMNNTCLHISLSEDELLEGSLEDTQLR</sequence>
<feature type="region of interest" description="Disordered" evidence="3">
    <location>
        <begin position="265"/>
        <end position="292"/>
    </location>
</feature>
<feature type="compositionally biased region" description="Basic and acidic residues" evidence="3">
    <location>
        <begin position="1033"/>
        <end position="1049"/>
    </location>
</feature>
<dbReference type="AlphaFoldDB" id="A0A1A8B3C0"/>
<gene>
    <name evidence="5" type="primary">Nfu_g_1_016002</name>
</gene>
<keyword evidence="1 2" id="KW-0175">Coiled coil</keyword>
<accession>A0A1A8B3C0</accession>
<evidence type="ECO:0000313" key="5">
    <source>
        <dbReference type="EMBL" id="SBP60965.1"/>
    </source>
</evidence>
<dbReference type="InterPro" id="IPR055167">
    <property type="entry name" value="Rootletin-like_CC"/>
</dbReference>
<proteinExistence type="predicted"/>
<feature type="coiled-coil region" evidence="2">
    <location>
        <begin position="87"/>
        <end position="196"/>
    </location>
</feature>
<reference evidence="5" key="2">
    <citation type="submission" date="2016-06" db="EMBL/GenBank/DDBJ databases">
        <title>The genome of a short-lived fish provides insights into sex chromosome evolution and the genetic control of aging.</title>
        <authorList>
            <person name="Reichwald K."/>
            <person name="Felder M."/>
            <person name="Petzold A."/>
            <person name="Koch P."/>
            <person name="Groth M."/>
            <person name="Platzer M."/>
        </authorList>
    </citation>
    <scope>NUCLEOTIDE SEQUENCE</scope>
    <source>
        <tissue evidence="5">Brain</tissue>
    </source>
</reference>
<name>A0A1A8B3C0_NOTFU</name>
<feature type="domain" description="Rootletin-like coiled-coil" evidence="4">
    <location>
        <begin position="70"/>
        <end position="247"/>
    </location>
</feature>
<evidence type="ECO:0000256" key="1">
    <source>
        <dbReference type="ARBA" id="ARBA00023054"/>
    </source>
</evidence>
<dbReference type="PANTHER" id="PTHR23159">
    <property type="entry name" value="CENTROSOMAL PROTEIN 2"/>
    <property type="match status" value="1"/>
</dbReference>
<feature type="region of interest" description="Disordered" evidence="3">
    <location>
        <begin position="1019"/>
        <end position="1097"/>
    </location>
</feature>
<feature type="compositionally biased region" description="Low complexity" evidence="3">
    <location>
        <begin position="1019"/>
        <end position="1032"/>
    </location>
</feature>
<feature type="compositionally biased region" description="Polar residues" evidence="3">
    <location>
        <begin position="1078"/>
        <end position="1092"/>
    </location>
</feature>
<organism evidence="5">
    <name type="scientific">Nothobranchius furzeri</name>
    <name type="common">Turquoise killifish</name>
    <dbReference type="NCBI Taxonomy" id="105023"/>
    <lineage>
        <taxon>Eukaryota</taxon>
        <taxon>Metazoa</taxon>
        <taxon>Chordata</taxon>
        <taxon>Craniata</taxon>
        <taxon>Vertebrata</taxon>
        <taxon>Euteleostomi</taxon>
        <taxon>Actinopterygii</taxon>
        <taxon>Neopterygii</taxon>
        <taxon>Teleostei</taxon>
        <taxon>Neoteleostei</taxon>
        <taxon>Acanthomorphata</taxon>
        <taxon>Ovalentaria</taxon>
        <taxon>Atherinomorphae</taxon>
        <taxon>Cyprinodontiformes</taxon>
        <taxon>Nothobranchiidae</taxon>
        <taxon>Nothobranchius</taxon>
    </lineage>
</organism>
<evidence type="ECO:0000256" key="3">
    <source>
        <dbReference type="SAM" id="MobiDB-lite"/>
    </source>
</evidence>
<feature type="coiled-coil region" evidence="2">
    <location>
        <begin position="13"/>
        <end position="47"/>
    </location>
</feature>
<dbReference type="Pfam" id="PF15035">
    <property type="entry name" value="Rootletin"/>
    <property type="match status" value="1"/>
</dbReference>
<dbReference type="EMBL" id="HADY01022480">
    <property type="protein sequence ID" value="SBP60965.1"/>
    <property type="molecule type" value="Transcribed_RNA"/>
</dbReference>
<feature type="coiled-coil region" evidence="2">
    <location>
        <begin position="459"/>
        <end position="500"/>
    </location>
</feature>
<reference evidence="5" key="1">
    <citation type="submission" date="2016-05" db="EMBL/GenBank/DDBJ databases">
        <authorList>
            <person name="Lavstsen T."/>
            <person name="Jespersen J.S."/>
        </authorList>
    </citation>
    <scope>NUCLEOTIDE SEQUENCE</scope>
    <source>
        <tissue evidence="5">Brain</tissue>
    </source>
</reference>
<evidence type="ECO:0000259" key="4">
    <source>
        <dbReference type="Pfam" id="PF15035"/>
    </source>
</evidence>
<evidence type="ECO:0000256" key="2">
    <source>
        <dbReference type="SAM" id="Coils"/>
    </source>
</evidence>
<feature type="coiled-coil region" evidence="2">
    <location>
        <begin position="589"/>
        <end position="623"/>
    </location>
</feature>